<evidence type="ECO:0000256" key="1">
    <source>
        <dbReference type="ARBA" id="ARBA00004170"/>
    </source>
</evidence>
<dbReference type="InterPro" id="IPR036457">
    <property type="entry name" value="PPM-type-like_dom_sf"/>
</dbReference>
<dbReference type="InterPro" id="IPR000222">
    <property type="entry name" value="PP2C_BS"/>
</dbReference>
<evidence type="ECO:0000256" key="5">
    <source>
        <dbReference type="ARBA" id="ARBA00023136"/>
    </source>
</evidence>
<evidence type="ECO:0000256" key="2">
    <source>
        <dbReference type="ARBA" id="ARBA00022723"/>
    </source>
</evidence>
<evidence type="ECO:0000313" key="9">
    <source>
        <dbReference type="Proteomes" id="UP000187209"/>
    </source>
</evidence>
<reference evidence="8 9" key="1">
    <citation type="submission" date="2016-11" db="EMBL/GenBank/DDBJ databases">
        <title>The macronuclear genome of Stentor coeruleus: a giant cell with tiny introns.</title>
        <authorList>
            <person name="Slabodnick M."/>
            <person name="Ruby J.G."/>
            <person name="Reiff S.B."/>
            <person name="Swart E.C."/>
            <person name="Gosai S."/>
            <person name="Prabakaran S."/>
            <person name="Witkowska E."/>
            <person name="Larue G.E."/>
            <person name="Fisher S."/>
            <person name="Freeman R.M."/>
            <person name="Gunawardena J."/>
            <person name="Chu W."/>
            <person name="Stover N.A."/>
            <person name="Gregory B.D."/>
            <person name="Nowacki M."/>
            <person name="Derisi J."/>
            <person name="Roy S.W."/>
            <person name="Marshall W.F."/>
            <person name="Sood P."/>
        </authorList>
    </citation>
    <scope>NUCLEOTIDE SEQUENCE [LARGE SCALE GENOMIC DNA]</scope>
    <source>
        <strain evidence="8">WM001</strain>
    </source>
</reference>
<dbReference type="SUPFAM" id="SSF81606">
    <property type="entry name" value="PP2C-like"/>
    <property type="match status" value="1"/>
</dbReference>
<comment type="caution">
    <text evidence="8">The sequence shown here is derived from an EMBL/GenBank/DDBJ whole genome shotgun (WGS) entry which is preliminary data.</text>
</comment>
<dbReference type="InterPro" id="IPR001932">
    <property type="entry name" value="PPM-type_phosphatase-like_dom"/>
</dbReference>
<gene>
    <name evidence="8" type="ORF">SteCoe_38370</name>
</gene>
<dbReference type="GO" id="GO:0004722">
    <property type="term" value="F:protein serine/threonine phosphatase activity"/>
    <property type="evidence" value="ECO:0007669"/>
    <property type="project" value="InterPro"/>
</dbReference>
<keyword evidence="2" id="KW-0479">Metal-binding</keyword>
<dbReference type="Pfam" id="PF00481">
    <property type="entry name" value="PP2C"/>
    <property type="match status" value="1"/>
</dbReference>
<proteinExistence type="inferred from homology"/>
<dbReference type="Gene3D" id="3.60.40.10">
    <property type="entry name" value="PPM-type phosphatase domain"/>
    <property type="match status" value="1"/>
</dbReference>
<organism evidence="8 9">
    <name type="scientific">Stentor coeruleus</name>
    <dbReference type="NCBI Taxonomy" id="5963"/>
    <lineage>
        <taxon>Eukaryota</taxon>
        <taxon>Sar</taxon>
        <taxon>Alveolata</taxon>
        <taxon>Ciliophora</taxon>
        <taxon>Postciliodesmatophora</taxon>
        <taxon>Heterotrichea</taxon>
        <taxon>Heterotrichida</taxon>
        <taxon>Stentoridae</taxon>
        <taxon>Stentor</taxon>
    </lineage>
</organism>
<accession>A0A1R2ALH5</accession>
<dbReference type="GO" id="GO:0016020">
    <property type="term" value="C:membrane"/>
    <property type="evidence" value="ECO:0007669"/>
    <property type="project" value="UniProtKB-SubCell"/>
</dbReference>
<dbReference type="PANTHER" id="PTHR47992">
    <property type="entry name" value="PROTEIN PHOSPHATASE"/>
    <property type="match status" value="1"/>
</dbReference>
<dbReference type="Proteomes" id="UP000187209">
    <property type="component" value="Unassembled WGS sequence"/>
</dbReference>
<protein>
    <recommendedName>
        <fullName evidence="7">PPM-type phosphatase domain-containing protein</fullName>
    </recommendedName>
</protein>
<evidence type="ECO:0000313" key="8">
    <source>
        <dbReference type="EMBL" id="OMJ65366.1"/>
    </source>
</evidence>
<evidence type="ECO:0000256" key="3">
    <source>
        <dbReference type="ARBA" id="ARBA00022801"/>
    </source>
</evidence>
<dbReference type="InterPro" id="IPR015655">
    <property type="entry name" value="PP2C"/>
</dbReference>
<keyword evidence="4 6" id="KW-0904">Protein phosphatase</keyword>
<evidence type="ECO:0000259" key="7">
    <source>
        <dbReference type="PROSITE" id="PS51746"/>
    </source>
</evidence>
<name>A0A1R2ALH5_9CILI</name>
<comment type="subcellular location">
    <subcellularLocation>
        <location evidence="1">Membrane</location>
        <topology evidence="1">Peripheral membrane protein</topology>
    </subcellularLocation>
</comment>
<evidence type="ECO:0000256" key="4">
    <source>
        <dbReference type="ARBA" id="ARBA00022912"/>
    </source>
</evidence>
<dbReference type="EMBL" id="MPUH01002188">
    <property type="protein sequence ID" value="OMJ65366.1"/>
    <property type="molecule type" value="Genomic_DNA"/>
</dbReference>
<keyword evidence="9" id="KW-1185">Reference proteome</keyword>
<feature type="domain" description="PPM-type phosphatase" evidence="7">
    <location>
        <begin position="61"/>
        <end position="375"/>
    </location>
</feature>
<keyword evidence="3 6" id="KW-0378">Hydrolase</keyword>
<dbReference type="CDD" id="cd00143">
    <property type="entry name" value="PP2Cc"/>
    <property type="match status" value="1"/>
</dbReference>
<dbReference type="SMART" id="SM00332">
    <property type="entry name" value="PP2Cc"/>
    <property type="match status" value="1"/>
</dbReference>
<dbReference type="PROSITE" id="PS51746">
    <property type="entry name" value="PPM_2"/>
    <property type="match status" value="1"/>
</dbReference>
<evidence type="ECO:0000256" key="6">
    <source>
        <dbReference type="RuleBase" id="RU003465"/>
    </source>
</evidence>
<sequence length="436" mass="48605">MGNCCKPTSRECTGDRVFSKKASIEVKCKNYTEKVDFALPPAEILISSTFSLNKLDIMMSACCLPGIDPRGLIKKQCQDTLFIKQKDDIIIVGIFDGHGKHGREIVKFCADFMENYFDNNFSSNSPKEFLTNMTEECDKILLNESNIDCSTSGTTAVVLLITPTSIWTCSVGDSRAILGTLPKHPKPIENKLIPESLSYKRPIVVSNVLKPVQITLDQKPNISYELARILKSGGVVQQLSNSEGRKIGPYRIWKPNGKIPGLAMSRSLGDSIAKSIGVISKPVIHQLEICYPRDQFIILATDGIWDAMDNTEATNFVEKYRKDSSSISLQTKPVVTSINSTIAEFLCEESRYRWLGICSDEDVAIDDISALILEIKPHDISNCPIIQRKGVTTEQSLDIEDNQGHVYEIQQRFDIHRGSNAVIEESNEEDEEDGED</sequence>
<keyword evidence="5" id="KW-0472">Membrane</keyword>
<comment type="similarity">
    <text evidence="6">Belongs to the PP2C family.</text>
</comment>
<dbReference type="GO" id="GO:0046872">
    <property type="term" value="F:metal ion binding"/>
    <property type="evidence" value="ECO:0007669"/>
    <property type="project" value="UniProtKB-KW"/>
</dbReference>
<dbReference type="AlphaFoldDB" id="A0A1R2ALH5"/>
<dbReference type="PROSITE" id="PS01032">
    <property type="entry name" value="PPM_1"/>
    <property type="match status" value="1"/>
</dbReference>